<organism evidence="2 3">
    <name type="scientific">Zophobas morio</name>
    <dbReference type="NCBI Taxonomy" id="2755281"/>
    <lineage>
        <taxon>Eukaryota</taxon>
        <taxon>Metazoa</taxon>
        <taxon>Ecdysozoa</taxon>
        <taxon>Arthropoda</taxon>
        <taxon>Hexapoda</taxon>
        <taxon>Insecta</taxon>
        <taxon>Pterygota</taxon>
        <taxon>Neoptera</taxon>
        <taxon>Endopterygota</taxon>
        <taxon>Coleoptera</taxon>
        <taxon>Polyphaga</taxon>
        <taxon>Cucujiformia</taxon>
        <taxon>Tenebrionidae</taxon>
        <taxon>Zophobas</taxon>
    </lineage>
</organism>
<evidence type="ECO:0000256" key="1">
    <source>
        <dbReference type="SAM" id="MobiDB-lite"/>
    </source>
</evidence>
<evidence type="ECO:0000313" key="2">
    <source>
        <dbReference type="EMBL" id="KAJ3657735.1"/>
    </source>
</evidence>
<gene>
    <name evidence="2" type="ORF">Zmor_009519</name>
</gene>
<name>A0AA38IJ97_9CUCU</name>
<reference evidence="2" key="1">
    <citation type="journal article" date="2023" name="G3 (Bethesda)">
        <title>Whole genome assemblies of Zophobas morio and Tenebrio molitor.</title>
        <authorList>
            <person name="Kaur S."/>
            <person name="Stinson S.A."/>
            <person name="diCenzo G.C."/>
        </authorList>
    </citation>
    <scope>NUCLEOTIDE SEQUENCE</scope>
    <source>
        <strain evidence="2">QUZm001</strain>
    </source>
</reference>
<dbReference type="EMBL" id="JALNTZ010000003">
    <property type="protein sequence ID" value="KAJ3657735.1"/>
    <property type="molecule type" value="Genomic_DNA"/>
</dbReference>
<comment type="caution">
    <text evidence="2">The sequence shown here is derived from an EMBL/GenBank/DDBJ whole genome shotgun (WGS) entry which is preliminary data.</text>
</comment>
<dbReference type="AlphaFoldDB" id="A0AA38IJ97"/>
<feature type="region of interest" description="Disordered" evidence="1">
    <location>
        <begin position="78"/>
        <end position="109"/>
    </location>
</feature>
<keyword evidence="3" id="KW-1185">Reference proteome</keyword>
<proteinExistence type="predicted"/>
<accession>A0AA38IJ97</accession>
<evidence type="ECO:0000313" key="3">
    <source>
        <dbReference type="Proteomes" id="UP001168821"/>
    </source>
</evidence>
<dbReference type="Proteomes" id="UP001168821">
    <property type="component" value="Unassembled WGS sequence"/>
</dbReference>
<protein>
    <submittedName>
        <fullName evidence="2">Uncharacterized protein</fullName>
    </submittedName>
</protein>
<sequence length="146" mass="15915">MANGTHGCRIVVLWRRSLTTNPQGSHLKLFTIIIRISYGSSEASRSRSPYELSPPSAICQRIIGRCTPPPVIFRRKSAMTRRRHHLSPFSAPIDPTSSARGGAGAARRAVRTCLERERSPGHVSSRPVSATPLFTVAGLGGQEFQP</sequence>